<evidence type="ECO:0000313" key="2">
    <source>
        <dbReference type="Proteomes" id="UP000184267"/>
    </source>
</evidence>
<accession>A0A1M2VQW5</accession>
<name>A0A1M2VQW5_TRAPU</name>
<organism evidence="1 2">
    <name type="scientific">Trametes pubescens</name>
    <name type="common">White-rot fungus</name>
    <dbReference type="NCBI Taxonomy" id="154538"/>
    <lineage>
        <taxon>Eukaryota</taxon>
        <taxon>Fungi</taxon>
        <taxon>Dikarya</taxon>
        <taxon>Basidiomycota</taxon>
        <taxon>Agaricomycotina</taxon>
        <taxon>Agaricomycetes</taxon>
        <taxon>Polyporales</taxon>
        <taxon>Polyporaceae</taxon>
        <taxon>Trametes</taxon>
    </lineage>
</organism>
<reference evidence="1 2" key="1">
    <citation type="submission" date="2016-10" db="EMBL/GenBank/DDBJ databases">
        <title>Genome sequence of the basidiomycete white-rot fungus Trametes pubescens.</title>
        <authorList>
            <person name="Makela M.R."/>
            <person name="Granchi Z."/>
            <person name="Peng M."/>
            <person name="De Vries R.P."/>
            <person name="Grigoriev I."/>
            <person name="Riley R."/>
            <person name="Hilden K."/>
        </authorList>
    </citation>
    <scope>NUCLEOTIDE SEQUENCE [LARGE SCALE GENOMIC DNA]</scope>
    <source>
        <strain evidence="1 2">FBCC735</strain>
    </source>
</reference>
<dbReference type="AlphaFoldDB" id="A0A1M2VQW5"/>
<evidence type="ECO:0000313" key="1">
    <source>
        <dbReference type="EMBL" id="OJT09985.1"/>
    </source>
</evidence>
<dbReference type="InterPro" id="IPR032675">
    <property type="entry name" value="LRR_dom_sf"/>
</dbReference>
<evidence type="ECO:0008006" key="3">
    <source>
        <dbReference type="Google" id="ProtNLM"/>
    </source>
</evidence>
<protein>
    <recommendedName>
        <fullName evidence="3">F-box domain-containing protein</fullName>
    </recommendedName>
</protein>
<gene>
    <name evidence="1" type="ORF">TRAPUB_13531</name>
</gene>
<dbReference type="Proteomes" id="UP000184267">
    <property type="component" value="Unassembled WGS sequence"/>
</dbReference>
<dbReference type="EMBL" id="MNAD01000842">
    <property type="protein sequence ID" value="OJT09985.1"/>
    <property type="molecule type" value="Genomic_DNA"/>
</dbReference>
<dbReference type="OrthoDB" id="2799179at2759"/>
<dbReference type="STRING" id="154538.A0A1M2VQW5"/>
<keyword evidence="2" id="KW-1185">Reference proteome</keyword>
<sequence length="325" mass="36850">METAPLRAICTTFDWPNLRELRLRGEHRTVGDPPLPIVTMFAHMPRLRILELKLAHPVGAPLQPIWPIGYRIAFPWPELQDLTLSYPIEDDQIYVNLPATLRTLTLQCFPHRTTKYHHVRGDGGLPRPLRSSDVLRILRHCHLPLLRGLELEYREDDGDDELLRHLGAAFPALGQLKVRRFRRAGADYADVQVEHITRMLGVHLPRLSELALCLDSVKPPGEAARQRLGILYHTQADLQTYQKALDEAADVVARGLGTATAVDTFDLLHSPMFPEVEARWITYRVERGQQPLRAVRLTMFLMLEGGAYSWQAGSVCRCLLGSTSE</sequence>
<comment type="caution">
    <text evidence="1">The sequence shown here is derived from an EMBL/GenBank/DDBJ whole genome shotgun (WGS) entry which is preliminary data.</text>
</comment>
<proteinExistence type="predicted"/>
<dbReference type="Gene3D" id="3.80.10.10">
    <property type="entry name" value="Ribonuclease Inhibitor"/>
    <property type="match status" value="1"/>
</dbReference>